<dbReference type="InterPro" id="IPR036086">
    <property type="entry name" value="ParB/Sulfiredoxin_sf"/>
</dbReference>
<keyword evidence="1 5" id="KW-0489">Methyltransferase</keyword>
<evidence type="ECO:0000256" key="1">
    <source>
        <dbReference type="ARBA" id="ARBA00022603"/>
    </source>
</evidence>
<protein>
    <submittedName>
        <fullName evidence="5">Modification methylase DpnIIB</fullName>
        <ecNumber evidence="5">2.1.1.72</ecNumber>
    </submittedName>
</protein>
<feature type="domain" description="DNA methylase N-4/N-6" evidence="4">
    <location>
        <begin position="438"/>
        <end position="706"/>
    </location>
</feature>
<dbReference type="Pfam" id="PF01555">
    <property type="entry name" value="N6_N4_Mtase"/>
    <property type="match status" value="1"/>
</dbReference>
<dbReference type="PRINTS" id="PR00508">
    <property type="entry name" value="S21N4MTFRASE"/>
</dbReference>
<dbReference type="EC" id="2.1.1.72" evidence="5"/>
<dbReference type="GO" id="GO:0009007">
    <property type="term" value="F:site-specific DNA-methyltransferase (adenine-specific) activity"/>
    <property type="evidence" value="ECO:0007669"/>
    <property type="project" value="UniProtKB-EC"/>
</dbReference>
<dbReference type="KEGG" id="aagg:ETAA8_09490"/>
<dbReference type="Gene3D" id="3.40.50.150">
    <property type="entry name" value="Vaccinia Virus protein VP39"/>
    <property type="match status" value="1"/>
</dbReference>
<organism evidence="5 6">
    <name type="scientific">Anatilimnocola aggregata</name>
    <dbReference type="NCBI Taxonomy" id="2528021"/>
    <lineage>
        <taxon>Bacteria</taxon>
        <taxon>Pseudomonadati</taxon>
        <taxon>Planctomycetota</taxon>
        <taxon>Planctomycetia</taxon>
        <taxon>Pirellulales</taxon>
        <taxon>Pirellulaceae</taxon>
        <taxon>Anatilimnocola</taxon>
    </lineage>
</organism>
<dbReference type="InterPro" id="IPR002941">
    <property type="entry name" value="DNA_methylase_N4/N6"/>
</dbReference>
<evidence type="ECO:0000313" key="6">
    <source>
        <dbReference type="Proteomes" id="UP000315017"/>
    </source>
</evidence>
<accession>A0A517Y6L2</accession>
<dbReference type="InterPro" id="IPR029063">
    <property type="entry name" value="SAM-dependent_MTases_sf"/>
</dbReference>
<keyword evidence="6" id="KW-1185">Reference proteome</keyword>
<reference evidence="5 6" key="1">
    <citation type="submission" date="2019-02" db="EMBL/GenBank/DDBJ databases">
        <title>Deep-cultivation of Planctomycetes and their phenomic and genomic characterization uncovers novel biology.</title>
        <authorList>
            <person name="Wiegand S."/>
            <person name="Jogler M."/>
            <person name="Boedeker C."/>
            <person name="Pinto D."/>
            <person name="Vollmers J."/>
            <person name="Rivas-Marin E."/>
            <person name="Kohn T."/>
            <person name="Peeters S.H."/>
            <person name="Heuer A."/>
            <person name="Rast P."/>
            <person name="Oberbeckmann S."/>
            <person name="Bunk B."/>
            <person name="Jeske O."/>
            <person name="Meyerdierks A."/>
            <person name="Storesund J.E."/>
            <person name="Kallscheuer N."/>
            <person name="Luecker S."/>
            <person name="Lage O.M."/>
            <person name="Pohl T."/>
            <person name="Merkel B.J."/>
            <person name="Hornburger P."/>
            <person name="Mueller R.-W."/>
            <person name="Bruemmer F."/>
            <person name="Labrenz M."/>
            <person name="Spormann A.M."/>
            <person name="Op den Camp H."/>
            <person name="Overmann J."/>
            <person name="Amann R."/>
            <person name="Jetten M.S.M."/>
            <person name="Mascher T."/>
            <person name="Medema M.H."/>
            <person name="Devos D.P."/>
            <person name="Kaster A.-K."/>
            <person name="Ovreas L."/>
            <person name="Rohde M."/>
            <person name="Galperin M.Y."/>
            <person name="Jogler C."/>
        </authorList>
    </citation>
    <scope>NUCLEOTIDE SEQUENCE [LARGE SCALE GENOMIC DNA]</scope>
    <source>
        <strain evidence="5 6">ETA_A8</strain>
    </source>
</reference>
<sequence length="714" mass="78728">MTLNKYDSHAAADIFPLAQGLELDALAADIKTNGQHHPIILHEGKILDGRRRYLACLTAEIEPKILAWDGKGSPLDYVISMNVHRRHLTKSQLAVVALRALPLLAVAAKERQRQSSGRGKKGAQECAGMKGKATEFAAKLVDCCPRLVEQAKSIQASRPDLIPQVESGELTISEAYAEFRGVVPSKCHEDLQVSRARSLANIGDKSNRKANDAYYTPLHAIDSLFAREAFHGLTVEPACGDGRIVGRLQAIGCEAFGIDITQGVDFLTHSFVDFVTQNFGEREITNFATNPPWGKKTEFIERALSLAKCKVAMLLPLTGLTSIERIEHLSNPEFPLKCLYIFRKAVQFDEGRTDNGNGMLYCAWFVWERGYVGKPFIDWIAPEEEATPLPPSGVEPALPPPHTRPLRIAAHPDGFRPKVEYHCGDSKQVLGNLPADSIDCCVTSVPYYLLRDYGCEGQIGLEPSVGDWVSNLLNVFREVRRVLHDKGTCWINVGDPYAYGTGSFNSHGRDKHWTPGIAEARLQMARNRPVHPKSLMFAPHRLTVALAEDGWIGRAEVILLKQAVDGCKDRPIRTHEYLYLFTKTTDYYFDTDSLRVAYSSKTSERGYSASPRRRKSESRKPEYELHPLGKLRGSVWPAGPASGAGDHPAPMPLQVAVDCVRAGCPEGGTVLDPFVGSGTTAVACVENARHCIGIDLNRDYLDIAMKRVPGAKIA</sequence>
<evidence type="ECO:0000256" key="2">
    <source>
        <dbReference type="ARBA" id="ARBA00022679"/>
    </source>
</evidence>
<dbReference type="InterPro" id="IPR001091">
    <property type="entry name" value="RM_Methyltransferase"/>
</dbReference>
<dbReference type="SUPFAM" id="SSF110849">
    <property type="entry name" value="ParB/Sulfiredoxin"/>
    <property type="match status" value="1"/>
</dbReference>
<proteinExistence type="predicted"/>
<dbReference type="EMBL" id="CP036274">
    <property type="protein sequence ID" value="QDU25877.1"/>
    <property type="molecule type" value="Genomic_DNA"/>
</dbReference>
<evidence type="ECO:0000259" key="4">
    <source>
        <dbReference type="Pfam" id="PF01555"/>
    </source>
</evidence>
<dbReference type="GO" id="GO:0003677">
    <property type="term" value="F:DNA binding"/>
    <property type="evidence" value="ECO:0007669"/>
    <property type="project" value="InterPro"/>
</dbReference>
<gene>
    <name evidence="5" type="primary">dpnA_1</name>
    <name evidence="5" type="ORF">ETAA8_09490</name>
</gene>
<dbReference type="Proteomes" id="UP000315017">
    <property type="component" value="Chromosome"/>
</dbReference>
<evidence type="ECO:0000256" key="3">
    <source>
        <dbReference type="SAM" id="MobiDB-lite"/>
    </source>
</evidence>
<feature type="region of interest" description="Disordered" evidence="3">
    <location>
        <begin position="605"/>
        <end position="624"/>
    </location>
</feature>
<name>A0A517Y6L2_9BACT</name>
<dbReference type="AlphaFoldDB" id="A0A517Y6L2"/>
<dbReference type="GO" id="GO:0008170">
    <property type="term" value="F:N-methyltransferase activity"/>
    <property type="evidence" value="ECO:0007669"/>
    <property type="project" value="InterPro"/>
</dbReference>
<dbReference type="RefSeq" id="WP_145085530.1">
    <property type="nucleotide sequence ID" value="NZ_CP036274.1"/>
</dbReference>
<dbReference type="CDD" id="cd16387">
    <property type="entry name" value="ParB_N_Srx"/>
    <property type="match status" value="1"/>
</dbReference>
<evidence type="ECO:0000313" key="5">
    <source>
        <dbReference type="EMBL" id="QDU25877.1"/>
    </source>
</evidence>
<dbReference type="SUPFAM" id="SSF53335">
    <property type="entry name" value="S-adenosyl-L-methionine-dependent methyltransferases"/>
    <property type="match status" value="2"/>
</dbReference>
<dbReference type="OrthoDB" id="264565at2"/>
<dbReference type="GO" id="GO:0032259">
    <property type="term" value="P:methylation"/>
    <property type="evidence" value="ECO:0007669"/>
    <property type="project" value="UniProtKB-KW"/>
</dbReference>
<keyword evidence="2 5" id="KW-0808">Transferase</keyword>